<dbReference type="AlphaFoldDB" id="A0A9X3MTS6"/>
<evidence type="ECO:0000256" key="1">
    <source>
        <dbReference type="SAM" id="MobiDB-lite"/>
    </source>
</evidence>
<accession>A0A9X3MTS6</accession>
<reference evidence="2" key="1">
    <citation type="submission" date="2022-10" db="EMBL/GenBank/DDBJ databases">
        <title>The WGS of Solirubrobacter ginsenosidimutans DSM 21036.</title>
        <authorList>
            <person name="Jiang Z."/>
        </authorList>
    </citation>
    <scope>NUCLEOTIDE SEQUENCE</scope>
    <source>
        <strain evidence="2">DSM 21036</strain>
    </source>
</reference>
<protein>
    <submittedName>
        <fullName evidence="2">Uncharacterized protein</fullName>
    </submittedName>
</protein>
<gene>
    <name evidence="2" type="ORF">OM076_12710</name>
</gene>
<evidence type="ECO:0000313" key="2">
    <source>
        <dbReference type="EMBL" id="MDA0161133.1"/>
    </source>
</evidence>
<dbReference type="RefSeq" id="WP_270040310.1">
    <property type="nucleotide sequence ID" value="NZ_JAPDOD010000009.1"/>
</dbReference>
<dbReference type="Proteomes" id="UP001149140">
    <property type="component" value="Unassembled WGS sequence"/>
</dbReference>
<organism evidence="2 3">
    <name type="scientific">Solirubrobacter ginsenosidimutans</name>
    <dbReference type="NCBI Taxonomy" id="490573"/>
    <lineage>
        <taxon>Bacteria</taxon>
        <taxon>Bacillati</taxon>
        <taxon>Actinomycetota</taxon>
        <taxon>Thermoleophilia</taxon>
        <taxon>Solirubrobacterales</taxon>
        <taxon>Solirubrobacteraceae</taxon>
        <taxon>Solirubrobacter</taxon>
    </lineage>
</organism>
<feature type="region of interest" description="Disordered" evidence="1">
    <location>
        <begin position="1"/>
        <end position="36"/>
    </location>
</feature>
<comment type="caution">
    <text evidence="2">The sequence shown here is derived from an EMBL/GenBank/DDBJ whole genome shotgun (WGS) entry which is preliminary data.</text>
</comment>
<feature type="compositionally biased region" description="Polar residues" evidence="1">
    <location>
        <begin position="1"/>
        <end position="27"/>
    </location>
</feature>
<evidence type="ECO:0000313" key="3">
    <source>
        <dbReference type="Proteomes" id="UP001149140"/>
    </source>
</evidence>
<name>A0A9X3MTS6_9ACTN</name>
<proteinExistence type="predicted"/>
<keyword evidence="3" id="KW-1185">Reference proteome</keyword>
<dbReference type="EMBL" id="JAPDOD010000009">
    <property type="protein sequence ID" value="MDA0161133.1"/>
    <property type="molecule type" value="Genomic_DNA"/>
</dbReference>
<sequence>MSLISNVPAQAASTGNLNLSKQTSQPSKPVANPAGRADQALFTSRALAGAFEPTDAPLLTAGELLASAQTAMLAQAHSSPSGVLALLQT</sequence>